<proteinExistence type="predicted"/>
<dbReference type="PANTHER" id="PTHR30146:SF33">
    <property type="entry name" value="TRANSCRIPTIONAL REGULATOR"/>
    <property type="match status" value="1"/>
</dbReference>
<feature type="domain" description="HTH lacI-type" evidence="4">
    <location>
        <begin position="51"/>
        <end position="105"/>
    </location>
</feature>
<dbReference type="Gene3D" id="3.40.50.2300">
    <property type="match status" value="2"/>
</dbReference>
<sequence>MTIEVTASQRIGSMGGYYSPRIGAPIKAEYGSRTVSEAEGTPRSGRARGRVTQSDLAALIGVTKMTVSRALANPNLVSKKTLDRVKEAVFQTGYAPDLVAGALASNRSRLIVALIPSTANGVLRQTLPILSEQLFAAGYQLMTARWDSVQAEDSAAIDAILGRRPAAIVLAGVVRTGLTRKKLLSAGIPIVEMWDTTKSPIDMLVGFSHAAVGRTAARYLRRLGCAYPAVVTTGDDWAQKRTQAFIKSIVGTRPVRFVVVDATATLGQIGNSLSILLENEPDIDSLFCADDFAAIGTLLAAKTWHSKGKRTLRLVAFSDQNLVDGLDFPVTTLQLDGRKIGALVAQIIIEQLKFGDVTRRRLNVDFTTVEATA</sequence>
<gene>
    <name evidence="5" type="primary">gntR_2</name>
    <name evidence="5" type="ORF">LMG27177_06238</name>
</gene>
<dbReference type="CDD" id="cd01392">
    <property type="entry name" value="HTH_LacI"/>
    <property type="match status" value="1"/>
</dbReference>
<dbReference type="EMBL" id="CADIKI010000024">
    <property type="protein sequence ID" value="CAB3807065.1"/>
    <property type="molecule type" value="Genomic_DNA"/>
</dbReference>
<evidence type="ECO:0000256" key="2">
    <source>
        <dbReference type="ARBA" id="ARBA00023125"/>
    </source>
</evidence>
<dbReference type="SUPFAM" id="SSF47413">
    <property type="entry name" value="lambda repressor-like DNA-binding domains"/>
    <property type="match status" value="1"/>
</dbReference>
<dbReference type="SMART" id="SM00354">
    <property type="entry name" value="HTH_LACI"/>
    <property type="match status" value="1"/>
</dbReference>
<dbReference type="Proteomes" id="UP000494252">
    <property type="component" value="Unassembled WGS sequence"/>
</dbReference>
<evidence type="ECO:0000313" key="5">
    <source>
        <dbReference type="EMBL" id="CAB3807065.1"/>
    </source>
</evidence>
<keyword evidence="1" id="KW-0805">Transcription regulation</keyword>
<protein>
    <submittedName>
        <fullName evidence="5">HTH-type transcriptional regulator GntR</fullName>
    </submittedName>
</protein>
<organism evidence="5 6">
    <name type="scientific">Paraburkholderia fynbosensis</name>
    <dbReference type="NCBI Taxonomy" id="1200993"/>
    <lineage>
        <taxon>Bacteria</taxon>
        <taxon>Pseudomonadati</taxon>
        <taxon>Pseudomonadota</taxon>
        <taxon>Betaproteobacteria</taxon>
        <taxon>Burkholderiales</taxon>
        <taxon>Burkholderiaceae</taxon>
        <taxon>Paraburkholderia</taxon>
    </lineage>
</organism>
<dbReference type="Pfam" id="PF00356">
    <property type="entry name" value="LacI"/>
    <property type="match status" value="1"/>
</dbReference>
<evidence type="ECO:0000256" key="3">
    <source>
        <dbReference type="ARBA" id="ARBA00023163"/>
    </source>
</evidence>
<keyword evidence="6" id="KW-1185">Reference proteome</keyword>
<dbReference type="PANTHER" id="PTHR30146">
    <property type="entry name" value="LACI-RELATED TRANSCRIPTIONAL REPRESSOR"/>
    <property type="match status" value="1"/>
</dbReference>
<dbReference type="Pfam" id="PF00532">
    <property type="entry name" value="Peripla_BP_1"/>
    <property type="match status" value="1"/>
</dbReference>
<keyword evidence="2" id="KW-0238">DNA-binding</keyword>
<evidence type="ECO:0000313" key="6">
    <source>
        <dbReference type="Proteomes" id="UP000494252"/>
    </source>
</evidence>
<dbReference type="Gene3D" id="1.10.260.40">
    <property type="entry name" value="lambda repressor-like DNA-binding domains"/>
    <property type="match status" value="1"/>
</dbReference>
<dbReference type="SUPFAM" id="SSF53822">
    <property type="entry name" value="Periplasmic binding protein-like I"/>
    <property type="match status" value="1"/>
</dbReference>
<reference evidence="5 6" key="1">
    <citation type="submission" date="2020-04" db="EMBL/GenBank/DDBJ databases">
        <authorList>
            <person name="De Canck E."/>
        </authorList>
    </citation>
    <scope>NUCLEOTIDE SEQUENCE [LARGE SCALE GENOMIC DNA]</scope>
    <source>
        <strain evidence="5 6">LMG 27177</strain>
    </source>
</reference>
<evidence type="ECO:0000259" key="4">
    <source>
        <dbReference type="PROSITE" id="PS50932"/>
    </source>
</evidence>
<dbReference type="InterPro" id="IPR001761">
    <property type="entry name" value="Peripla_BP/Lac1_sug-bd_dom"/>
</dbReference>
<dbReference type="GO" id="GO:0003700">
    <property type="term" value="F:DNA-binding transcription factor activity"/>
    <property type="evidence" value="ECO:0007669"/>
    <property type="project" value="TreeGrafter"/>
</dbReference>
<dbReference type="GO" id="GO:0000976">
    <property type="term" value="F:transcription cis-regulatory region binding"/>
    <property type="evidence" value="ECO:0007669"/>
    <property type="project" value="TreeGrafter"/>
</dbReference>
<dbReference type="InterPro" id="IPR028082">
    <property type="entry name" value="Peripla_BP_I"/>
</dbReference>
<dbReference type="InterPro" id="IPR010982">
    <property type="entry name" value="Lambda_DNA-bd_dom_sf"/>
</dbReference>
<evidence type="ECO:0000256" key="1">
    <source>
        <dbReference type="ARBA" id="ARBA00023015"/>
    </source>
</evidence>
<name>A0A6J5GWE8_9BURK</name>
<accession>A0A6J5GWE8</accession>
<dbReference type="PROSITE" id="PS50932">
    <property type="entry name" value="HTH_LACI_2"/>
    <property type="match status" value="1"/>
</dbReference>
<dbReference type="AlphaFoldDB" id="A0A6J5GWE8"/>
<dbReference type="InterPro" id="IPR000843">
    <property type="entry name" value="HTH_LacI"/>
</dbReference>
<keyword evidence="3" id="KW-0804">Transcription</keyword>